<feature type="compositionally biased region" description="Pro residues" evidence="5">
    <location>
        <begin position="7"/>
        <end position="19"/>
    </location>
</feature>
<dbReference type="SUPFAM" id="SSF50044">
    <property type="entry name" value="SH3-domain"/>
    <property type="match status" value="1"/>
</dbReference>
<evidence type="ECO:0000313" key="9">
    <source>
        <dbReference type="Proteomes" id="UP000269721"/>
    </source>
</evidence>
<evidence type="ECO:0000256" key="1">
    <source>
        <dbReference type="ARBA" id="ARBA00022441"/>
    </source>
</evidence>
<dbReference type="PROSITE" id="PS50002">
    <property type="entry name" value="SH3"/>
    <property type="match status" value="1"/>
</dbReference>
<sequence>MASTSPTPIPLTKGPPGPFAPANRTCDDSQLAAQSPLLRPPAPQRSQVPSPPRPTRCRPPEHGRSCLGGPRGAGRGGGSPESPSSARQALPPCLLPPDNTPMIAFILLSSLAAVLAQSGSGSQRFDPVTIGPASVVTPSQWLLYGGLAPGGKWGTTASGSLLAVNLTNYAVSTLPPGPATSDQECVFFPGNWNVYCYGGLGSQGTALSPNTITVYDTISQKWSKQALNSLVNDPPNRVDAVTVLLQDSLYTWGKAVSVLSHFKSEDAGPPSQKPRNSFVPTGGTIINSGQSSGDGITVVNLTSTTLAVNVIQPPGTVNSTKPIARANSCAVPLASQNSFMIIGGSLPTGPFGDAWIYNVDHTSWSQVQLRYPAQAAYNFTPRASSSCDVVGSTVYVFGGTNNSVDFSDLWMIDTAKNPPLWTLVQQPPGGVVPSERDSCAFNAIGTYLVLTGGTSPTNPADDTIYVFDTIAQKWIIPPSGLPSPFPLLVPPTRSSSSSSHSAVIIGAAAGGAVVVIALIAIACCIFRRHRHDRAPRLGKGETFTMVPVPQAPTLREPTHRQVCGVINFAATQPDEMDFASGDIIEVSGEYEDGWAIGNNMNSGQSGAFPLTATYPLTGGSVSASAIRASSNVGSQGAASSSNPATPVGPLDSVSNVTAQSNDPHIHLLKNGLMSSTDYVKLKEMELKLEMEKLRVGQRKESNGVAGLGANEHKDHEDAVRIALAPELAQDGETVRGPPSPLVVVGVAEIRVARREPPGASQRVRRAPRAAHVFAARGVGSVASRDRSKSRSNRTRGIRRRAPSPTPEPVAYNAVVLSPQIATLLDRLVRNGSQQTVLLFRDPSSSTPDSQLPYSPLLSFFF</sequence>
<evidence type="ECO:0000256" key="4">
    <source>
        <dbReference type="PROSITE-ProRule" id="PRU00192"/>
    </source>
</evidence>
<feature type="region of interest" description="Disordered" evidence="5">
    <location>
        <begin position="1"/>
        <end position="93"/>
    </location>
</feature>
<proteinExistence type="predicted"/>
<dbReference type="EMBL" id="KZ996955">
    <property type="protein sequence ID" value="RKO88080.1"/>
    <property type="molecule type" value="Genomic_DNA"/>
</dbReference>
<dbReference type="InterPro" id="IPR001452">
    <property type="entry name" value="SH3_domain"/>
</dbReference>
<gene>
    <name evidence="8" type="ORF">BDK51DRAFT_51644</name>
</gene>
<dbReference type="InterPro" id="IPR011043">
    <property type="entry name" value="Gal_Oxase/kelch_b-propeller"/>
</dbReference>
<dbReference type="SUPFAM" id="SSF50965">
    <property type="entry name" value="Galactose oxidase, central domain"/>
    <property type="match status" value="1"/>
</dbReference>
<evidence type="ECO:0000256" key="2">
    <source>
        <dbReference type="ARBA" id="ARBA00022443"/>
    </source>
</evidence>
<keyword evidence="2 4" id="KW-0728">SH3 domain</keyword>
<dbReference type="InterPro" id="IPR036028">
    <property type="entry name" value="SH3-like_dom_sf"/>
</dbReference>
<dbReference type="Gene3D" id="2.120.10.80">
    <property type="entry name" value="Kelch-type beta propeller"/>
    <property type="match status" value="2"/>
</dbReference>
<keyword evidence="9" id="KW-1185">Reference proteome</keyword>
<evidence type="ECO:0000259" key="7">
    <source>
        <dbReference type="PROSITE" id="PS50002"/>
    </source>
</evidence>
<keyword evidence="6" id="KW-0472">Membrane</keyword>
<dbReference type="SUPFAM" id="SSF117281">
    <property type="entry name" value="Kelch motif"/>
    <property type="match status" value="1"/>
</dbReference>
<evidence type="ECO:0000256" key="6">
    <source>
        <dbReference type="SAM" id="Phobius"/>
    </source>
</evidence>
<reference evidence="9" key="1">
    <citation type="journal article" date="2018" name="Nat. Microbiol.">
        <title>Leveraging single-cell genomics to expand the fungal tree of life.</title>
        <authorList>
            <person name="Ahrendt S.R."/>
            <person name="Quandt C.A."/>
            <person name="Ciobanu D."/>
            <person name="Clum A."/>
            <person name="Salamov A."/>
            <person name="Andreopoulos B."/>
            <person name="Cheng J.F."/>
            <person name="Woyke T."/>
            <person name="Pelin A."/>
            <person name="Henrissat B."/>
            <person name="Reynolds N.K."/>
            <person name="Benny G.L."/>
            <person name="Smith M.E."/>
            <person name="James T.Y."/>
            <person name="Grigoriev I.V."/>
        </authorList>
    </citation>
    <scope>NUCLEOTIDE SEQUENCE [LARGE SCALE GENOMIC DNA]</scope>
</reference>
<dbReference type="SMART" id="SM00326">
    <property type="entry name" value="SH3"/>
    <property type="match status" value="1"/>
</dbReference>
<feature type="compositionally biased region" description="Polar residues" evidence="5">
    <location>
        <begin position="273"/>
        <end position="284"/>
    </location>
</feature>
<dbReference type="PANTHER" id="PTHR46228">
    <property type="entry name" value="KELCH DOMAIN-CONTAINING PROTEIN"/>
    <property type="match status" value="1"/>
</dbReference>
<keyword evidence="6" id="KW-1133">Transmembrane helix</keyword>
<feature type="region of interest" description="Disordered" evidence="5">
    <location>
        <begin position="633"/>
        <end position="657"/>
    </location>
</feature>
<organism evidence="8 9">
    <name type="scientific">Blyttiomyces helicus</name>
    <dbReference type="NCBI Taxonomy" id="388810"/>
    <lineage>
        <taxon>Eukaryota</taxon>
        <taxon>Fungi</taxon>
        <taxon>Fungi incertae sedis</taxon>
        <taxon>Chytridiomycota</taxon>
        <taxon>Chytridiomycota incertae sedis</taxon>
        <taxon>Chytridiomycetes</taxon>
        <taxon>Chytridiomycetes incertae sedis</taxon>
        <taxon>Blyttiomyces</taxon>
    </lineage>
</organism>
<feature type="domain" description="SH3" evidence="7">
    <location>
        <begin position="557"/>
        <end position="618"/>
    </location>
</feature>
<name>A0A4P9WB07_9FUNG</name>
<feature type="region of interest" description="Disordered" evidence="5">
    <location>
        <begin position="263"/>
        <end position="284"/>
    </location>
</feature>
<feature type="compositionally biased region" description="Gly residues" evidence="5">
    <location>
        <begin position="69"/>
        <end position="79"/>
    </location>
</feature>
<evidence type="ECO:0000256" key="3">
    <source>
        <dbReference type="ARBA" id="ARBA00022737"/>
    </source>
</evidence>
<feature type="compositionally biased region" description="Pro residues" evidence="5">
    <location>
        <begin position="38"/>
        <end position="54"/>
    </location>
</feature>
<feature type="compositionally biased region" description="Polar residues" evidence="5">
    <location>
        <begin position="633"/>
        <end position="644"/>
    </location>
</feature>
<keyword evidence="6" id="KW-0812">Transmembrane</keyword>
<dbReference type="Pfam" id="PF24681">
    <property type="entry name" value="Kelch_KLHDC2_KLHL20_DRC7"/>
    <property type="match status" value="1"/>
</dbReference>
<dbReference type="Proteomes" id="UP000269721">
    <property type="component" value="Unassembled WGS sequence"/>
</dbReference>
<dbReference type="InterPro" id="IPR015915">
    <property type="entry name" value="Kelch-typ_b-propeller"/>
</dbReference>
<evidence type="ECO:0000313" key="8">
    <source>
        <dbReference type="EMBL" id="RKO88080.1"/>
    </source>
</evidence>
<dbReference type="Gene3D" id="2.30.30.40">
    <property type="entry name" value="SH3 Domains"/>
    <property type="match status" value="1"/>
</dbReference>
<keyword evidence="1" id="KW-0880">Kelch repeat</keyword>
<dbReference type="Pfam" id="PF14604">
    <property type="entry name" value="SH3_9"/>
    <property type="match status" value="1"/>
</dbReference>
<feature type="compositionally biased region" description="Basic residues" evidence="5">
    <location>
        <begin position="789"/>
        <end position="801"/>
    </location>
</feature>
<accession>A0A4P9WB07</accession>
<feature type="region of interest" description="Disordered" evidence="5">
    <location>
        <begin position="779"/>
        <end position="808"/>
    </location>
</feature>
<feature type="transmembrane region" description="Helical" evidence="6">
    <location>
        <begin position="502"/>
        <end position="526"/>
    </location>
</feature>
<dbReference type="PANTHER" id="PTHR46228:SF2">
    <property type="entry name" value="KELCH REPEAT PROTEIN (AFU_ORTHOLOGUE AFUA_4G14350)"/>
    <property type="match status" value="1"/>
</dbReference>
<dbReference type="OrthoDB" id="2140657at2759"/>
<evidence type="ECO:0000256" key="5">
    <source>
        <dbReference type="SAM" id="MobiDB-lite"/>
    </source>
</evidence>
<dbReference type="AlphaFoldDB" id="A0A4P9WB07"/>
<keyword evidence="3" id="KW-0677">Repeat</keyword>
<protein>
    <recommendedName>
        <fullName evidence="7">SH3 domain-containing protein</fullName>
    </recommendedName>
</protein>